<comment type="caution">
    <text evidence="2">The sequence shown here is derived from an EMBL/GenBank/DDBJ whole genome shotgun (WGS) entry which is preliminary data.</text>
</comment>
<sequence length="724" mass="77874">MLSPIGLAEARVQFLDPTVTDAIFTYVDSTETVTIGTCYSFNYTLPMCDKIDWGRSTVSDQSQFTSDAQSSIQQNSSTSGSDLSSFQSRSSRSSASGDSESISTSTNSLLPTTTFLSPSSSSVISSATESTTTIAAIPGPSFVFQGSGEYLGFYSTFDVKTGAVVLLKPGDAAPVSLQIDSNGELRSSVDLALLAFLRETSDPTLGDGIIKRQTSGPSSARCQVCQLLYGIDANITVSDITEEFFLENDEPKLGYGGNVYDFYVVEVRTQLFLFMISDSVDIALVPESLGFDVKRMAMIADNVASVSTILTGSLSSTLTSSSILPSLTSSSIPSPSSASSGSESSIPSTTSDTPSSSSVIYDAYQIIISYSYESYCSALLQSTTTESDTTTFADPTITTSTTTTDTVISSVFVPVITSSSATSTTLSATSVTNTVADNVRHKYRQIETPQYLITFPPDQITSACSRAVVPDTKIISEISTSTVPITTEVQIVSEETTTTSAGSTSVVGYAAAVDYGGIGAIRPVDSRYPGMLMRSYRYCAAWNCGPYSPGTLLVACPRSNGNRPVVNWYINFDQTMQSWYIQVTISNNNYPWAIPVTKNIATNTTFRISTNNPYSSFTRGVGSGNQIFYINYNLTDPDHYMYPNTELIGNGNLWTCVFYPDAGTAVIGVKTGMRTLFFVPTTFSDAAFSALMEDCNKVPDNKLQLVYYSDPNTRLKRVEKTLEP</sequence>
<proteinExistence type="predicted"/>
<dbReference type="EMBL" id="JAVHJM010000004">
    <property type="protein sequence ID" value="KAK6515046.1"/>
    <property type="molecule type" value="Genomic_DNA"/>
</dbReference>
<evidence type="ECO:0000313" key="2">
    <source>
        <dbReference type="EMBL" id="KAK6515046.1"/>
    </source>
</evidence>
<feature type="compositionally biased region" description="Low complexity" evidence="1">
    <location>
        <begin position="69"/>
        <end position="106"/>
    </location>
</feature>
<evidence type="ECO:0000256" key="1">
    <source>
        <dbReference type="SAM" id="MobiDB-lite"/>
    </source>
</evidence>
<accession>A0AAN8N776</accession>
<name>A0AAN8N776_9PEZI</name>
<dbReference type="AlphaFoldDB" id="A0AAN8N776"/>
<reference evidence="2 3" key="1">
    <citation type="submission" date="2019-10" db="EMBL/GenBank/DDBJ databases">
        <authorList>
            <person name="Palmer J.M."/>
        </authorList>
    </citation>
    <scope>NUCLEOTIDE SEQUENCE [LARGE SCALE GENOMIC DNA]</scope>
    <source>
        <strain evidence="2 3">TWF506</strain>
    </source>
</reference>
<gene>
    <name evidence="2" type="ORF">TWF506_007398</name>
</gene>
<keyword evidence="3" id="KW-1185">Reference proteome</keyword>
<dbReference type="Proteomes" id="UP001307849">
    <property type="component" value="Unassembled WGS sequence"/>
</dbReference>
<protein>
    <submittedName>
        <fullName evidence="2">Uncharacterized protein</fullName>
    </submittedName>
</protein>
<feature type="region of interest" description="Disordered" evidence="1">
    <location>
        <begin position="319"/>
        <end position="356"/>
    </location>
</feature>
<organism evidence="2 3">
    <name type="scientific">Arthrobotrys conoides</name>
    <dbReference type="NCBI Taxonomy" id="74498"/>
    <lineage>
        <taxon>Eukaryota</taxon>
        <taxon>Fungi</taxon>
        <taxon>Dikarya</taxon>
        <taxon>Ascomycota</taxon>
        <taxon>Pezizomycotina</taxon>
        <taxon>Orbiliomycetes</taxon>
        <taxon>Orbiliales</taxon>
        <taxon>Orbiliaceae</taxon>
        <taxon>Arthrobotrys</taxon>
    </lineage>
</organism>
<evidence type="ECO:0000313" key="3">
    <source>
        <dbReference type="Proteomes" id="UP001307849"/>
    </source>
</evidence>
<feature type="region of interest" description="Disordered" evidence="1">
    <location>
        <begin position="64"/>
        <end position="106"/>
    </location>
</feature>